<gene>
    <name evidence="4" type="ORF">Tn6712_000083</name>
</gene>
<dbReference type="SUPFAM" id="SSF46689">
    <property type="entry name" value="Homeodomain-like"/>
    <property type="match status" value="1"/>
</dbReference>
<dbReference type="PROSITE" id="PS50977">
    <property type="entry name" value="HTH_TETR_2"/>
    <property type="match status" value="1"/>
</dbReference>
<dbReference type="Pfam" id="PF00440">
    <property type="entry name" value="TetR_N"/>
    <property type="match status" value="1"/>
</dbReference>
<reference evidence="4" key="1">
    <citation type="submission" date="2020-08" db="EMBL/GenBank/DDBJ databases">
        <title>Novel genomic islands and a new vanD-subtype in the first VanD-type vancomycin resistant enterococci identified in Norway.</title>
        <authorList>
            <person name="Rubaye A.M."/>
            <person name="Janice J."/>
            <person name="Sundsfjord A."/>
            <person name="Hegstad K."/>
        </authorList>
    </citation>
    <scope>NUCLEOTIDE SEQUENCE</scope>
    <source>
        <strain evidence="4">KresVRE0002</strain>
    </source>
</reference>
<feature type="DNA-binding region" description="H-T-H motif" evidence="2">
    <location>
        <begin position="24"/>
        <end position="43"/>
    </location>
</feature>
<dbReference type="EMBL" id="MT951616">
    <property type="protein sequence ID" value="QXO84711.1"/>
    <property type="molecule type" value="Genomic_DNA"/>
</dbReference>
<keyword evidence="1 2" id="KW-0238">DNA-binding</keyword>
<accession>A0A8F5V726</accession>
<dbReference type="PANTHER" id="PTHR43479:SF11">
    <property type="entry name" value="ACREF_ENVCD OPERON REPRESSOR-RELATED"/>
    <property type="match status" value="1"/>
</dbReference>
<dbReference type="InterPro" id="IPR009057">
    <property type="entry name" value="Homeodomain-like_sf"/>
</dbReference>
<evidence type="ECO:0000256" key="1">
    <source>
        <dbReference type="ARBA" id="ARBA00023125"/>
    </source>
</evidence>
<organism evidence="4">
    <name type="scientific">Enterococcus faecium</name>
    <name type="common">Streptococcus faecium</name>
    <dbReference type="NCBI Taxonomy" id="1352"/>
    <lineage>
        <taxon>Bacteria</taxon>
        <taxon>Bacillati</taxon>
        <taxon>Bacillota</taxon>
        <taxon>Bacilli</taxon>
        <taxon>Lactobacillales</taxon>
        <taxon>Enterococcaceae</taxon>
        <taxon>Enterococcus</taxon>
    </lineage>
</organism>
<feature type="domain" description="HTH tetR-type" evidence="3">
    <location>
        <begin position="1"/>
        <end position="61"/>
    </location>
</feature>
<evidence type="ECO:0000256" key="2">
    <source>
        <dbReference type="PROSITE-ProRule" id="PRU00335"/>
    </source>
</evidence>
<dbReference type="RefSeq" id="WP_122644014.1">
    <property type="nucleotide sequence ID" value="NZ_JABBNR010000001.1"/>
</dbReference>
<dbReference type="InterPro" id="IPR050624">
    <property type="entry name" value="HTH-type_Tx_Regulator"/>
</dbReference>
<protein>
    <submittedName>
        <fullName evidence="4">TetR/AcrR family transcriptional regulator</fullName>
    </submittedName>
</protein>
<dbReference type="PANTHER" id="PTHR43479">
    <property type="entry name" value="ACREF/ENVCD OPERON REPRESSOR-RELATED"/>
    <property type="match status" value="1"/>
</dbReference>
<dbReference type="InterPro" id="IPR001647">
    <property type="entry name" value="HTH_TetR"/>
</dbReference>
<name>A0A8F5V726_ENTFC</name>
<proteinExistence type="predicted"/>
<dbReference type="AlphaFoldDB" id="A0A8F5V726"/>
<dbReference type="GO" id="GO:0003677">
    <property type="term" value="F:DNA binding"/>
    <property type="evidence" value="ECO:0007669"/>
    <property type="project" value="UniProtKB-UniRule"/>
</dbReference>
<dbReference type="Gene3D" id="1.10.357.10">
    <property type="entry name" value="Tetracycline Repressor, domain 2"/>
    <property type="match status" value="1"/>
</dbReference>
<sequence>MTTKQKILNEALTLFAEKGYSAVYVGEIADAVGIKTPSLYKHYKSKQDIFNSCIEVFAERMENIRNNIQLPGSKTASFSYETITEEQLIEVANALFMFYLQDNVAAKFRKMLMIERYHNPEINRLFEDLFITGAIDYEKEIFSKLIDAKVIKGENPYIIALHFYTPIFYLLQKYDMRPDEIEEAKHELTLVVQEFCKTYKGARNDNERDNGKG</sequence>
<evidence type="ECO:0000259" key="3">
    <source>
        <dbReference type="PROSITE" id="PS50977"/>
    </source>
</evidence>
<dbReference type="PRINTS" id="PR00455">
    <property type="entry name" value="HTHTETR"/>
</dbReference>
<evidence type="ECO:0000313" key="4">
    <source>
        <dbReference type="EMBL" id="QXO84711.1"/>
    </source>
</evidence>